<keyword evidence="3" id="KW-1185">Reference proteome</keyword>
<evidence type="ECO:0000313" key="3">
    <source>
        <dbReference type="Proteomes" id="UP001058167"/>
    </source>
</evidence>
<gene>
    <name evidence="2" type="ORF">Pcaca03_21520</name>
    <name evidence="1" type="ORF">SOASR016_19880</name>
</gene>
<dbReference type="EMBL" id="BRLF01000004">
    <property type="protein sequence ID" value="GKX47236.1"/>
    <property type="molecule type" value="Genomic_DNA"/>
</dbReference>
<evidence type="ECO:0000313" key="2">
    <source>
        <dbReference type="EMBL" id="GLV69708.1"/>
    </source>
</evidence>
<comment type="caution">
    <text evidence="2">The sequence shown here is derived from an EMBL/GenBank/DDBJ whole genome shotgun (WGS) entry which is preliminary data.</text>
</comment>
<dbReference type="Proteomes" id="UP001165145">
    <property type="component" value="Unassembled WGS sequence"/>
</dbReference>
<organism evidence="2 4">
    <name type="scientific">Pectobacterium carotovorum subsp. carotovorum</name>
    <name type="common">Erwinia carotovora subsp. carotovora</name>
    <dbReference type="NCBI Taxonomy" id="555"/>
    <lineage>
        <taxon>Bacteria</taxon>
        <taxon>Pseudomonadati</taxon>
        <taxon>Pseudomonadota</taxon>
        <taxon>Gammaproteobacteria</taxon>
        <taxon>Enterobacterales</taxon>
        <taxon>Pectobacteriaceae</taxon>
        <taxon>Pectobacterium</taxon>
    </lineage>
</organism>
<dbReference type="AlphaFoldDB" id="A0AAI9PER3"/>
<dbReference type="Proteomes" id="UP001058167">
    <property type="component" value="Unassembled WGS sequence"/>
</dbReference>
<reference evidence="1" key="1">
    <citation type="submission" date="2022-06" db="EMBL/GenBank/DDBJ databases">
        <title>Draft genome sequences of Pectobacterium carotovorum subsp. carotovorum str. NBRC12380.</title>
        <authorList>
            <person name="Wakabayashi Y."/>
            <person name="Kojima K."/>
        </authorList>
    </citation>
    <scope>NUCLEOTIDE SEQUENCE</scope>
    <source>
        <strain evidence="1">NBRC 12380</strain>
    </source>
</reference>
<protein>
    <submittedName>
        <fullName evidence="2">Uncharacterized protein</fullName>
    </submittedName>
</protein>
<dbReference type="EMBL" id="BSRL01000004">
    <property type="protein sequence ID" value="GLV69708.1"/>
    <property type="molecule type" value="Genomic_DNA"/>
</dbReference>
<reference evidence="2" key="2">
    <citation type="submission" date="2023-02" db="EMBL/GenBank/DDBJ databases">
        <title>Pectobacterium carotovorum subsp. carotovorum NBRC 12380.</title>
        <authorList>
            <person name="Ichikawa N."/>
            <person name="Sato H."/>
            <person name="Tonouchi N."/>
        </authorList>
    </citation>
    <scope>NUCLEOTIDE SEQUENCE</scope>
    <source>
        <strain evidence="2">NBRC 12380</strain>
    </source>
</reference>
<accession>A0AAI9PER3</accession>
<evidence type="ECO:0000313" key="4">
    <source>
        <dbReference type="Proteomes" id="UP001165145"/>
    </source>
</evidence>
<name>A0AAI9PER3_PECCC</name>
<sequence>MTNVLKYPVTAEDSAIDVHAYYLAFSLSPERYRYDDNGCDGDYFQSNSVVLITQKRHLPHRGDNL</sequence>
<proteinExistence type="predicted"/>
<evidence type="ECO:0000313" key="1">
    <source>
        <dbReference type="EMBL" id="GKX47236.1"/>
    </source>
</evidence>